<keyword evidence="2" id="KW-1185">Reference proteome</keyword>
<reference evidence="1 2" key="1">
    <citation type="submission" date="2024-10" db="EMBL/GenBank/DDBJ databases">
        <authorList>
            <person name="Kim D."/>
        </authorList>
    </citation>
    <scope>NUCLEOTIDE SEQUENCE [LARGE SCALE GENOMIC DNA]</scope>
    <source>
        <strain evidence="1">Taebaek</strain>
    </source>
</reference>
<gene>
    <name evidence="1" type="ORF">niasHS_002221</name>
</gene>
<protein>
    <submittedName>
        <fullName evidence="1">Uncharacterized protein</fullName>
    </submittedName>
</protein>
<evidence type="ECO:0000313" key="2">
    <source>
        <dbReference type="Proteomes" id="UP001620645"/>
    </source>
</evidence>
<dbReference type="Proteomes" id="UP001620645">
    <property type="component" value="Unassembled WGS sequence"/>
</dbReference>
<name>A0ABD2KN44_HETSC</name>
<sequence>MYRSVLLEGWNSVLDECFLPLFNQKMNMAESADSKQFRQLRGLLFGRFSENGRCDVIVAQAKTSTATIPYLMKMKRRLCVKLSDWRRKSSI</sequence>
<comment type="caution">
    <text evidence="1">The sequence shown here is derived from an EMBL/GenBank/DDBJ whole genome shotgun (WGS) entry which is preliminary data.</text>
</comment>
<dbReference type="EMBL" id="JBICCN010000007">
    <property type="protein sequence ID" value="KAL3104194.1"/>
    <property type="molecule type" value="Genomic_DNA"/>
</dbReference>
<organism evidence="1 2">
    <name type="scientific">Heterodera schachtii</name>
    <name type="common">Sugarbeet cyst nematode worm</name>
    <name type="synonym">Tylenchus schachtii</name>
    <dbReference type="NCBI Taxonomy" id="97005"/>
    <lineage>
        <taxon>Eukaryota</taxon>
        <taxon>Metazoa</taxon>
        <taxon>Ecdysozoa</taxon>
        <taxon>Nematoda</taxon>
        <taxon>Chromadorea</taxon>
        <taxon>Rhabditida</taxon>
        <taxon>Tylenchina</taxon>
        <taxon>Tylenchomorpha</taxon>
        <taxon>Tylenchoidea</taxon>
        <taxon>Heteroderidae</taxon>
        <taxon>Heteroderinae</taxon>
        <taxon>Heterodera</taxon>
    </lineage>
</organism>
<accession>A0ABD2KN44</accession>
<dbReference type="AlphaFoldDB" id="A0ABD2KN44"/>
<proteinExistence type="predicted"/>
<evidence type="ECO:0000313" key="1">
    <source>
        <dbReference type="EMBL" id="KAL3104194.1"/>
    </source>
</evidence>